<evidence type="ECO:0000313" key="1">
    <source>
        <dbReference type="EMBL" id="VFK36155.1"/>
    </source>
</evidence>
<proteinExistence type="predicted"/>
<name>A0A450Y3P2_9GAMM</name>
<accession>A0A450Y3P2</accession>
<reference evidence="1" key="1">
    <citation type="submission" date="2019-02" db="EMBL/GenBank/DDBJ databases">
        <authorList>
            <person name="Gruber-Vodicka R. H."/>
            <person name="Seah K. B. B."/>
        </authorList>
    </citation>
    <scope>NUCLEOTIDE SEQUENCE</scope>
    <source>
        <strain evidence="1">BECK_S426</strain>
    </source>
</reference>
<dbReference type="EMBL" id="CAADFP010000498">
    <property type="protein sequence ID" value="VFK36155.1"/>
    <property type="molecule type" value="Genomic_DNA"/>
</dbReference>
<sequence length="81" mass="8817">MGMLRLGVGEFEAPDAIAYPVGKLVDDFLQLLTRAYSTRTIFPVLSNANEDGLCDSPLILDTPARMFGCDNTGGNRNQVRP</sequence>
<gene>
    <name evidence="1" type="ORF">BECKLPF1236C_GA0070990_104982</name>
</gene>
<dbReference type="AlphaFoldDB" id="A0A450Y3P2"/>
<organism evidence="1">
    <name type="scientific">Candidatus Kentrum sp. LPFa</name>
    <dbReference type="NCBI Taxonomy" id="2126335"/>
    <lineage>
        <taxon>Bacteria</taxon>
        <taxon>Pseudomonadati</taxon>
        <taxon>Pseudomonadota</taxon>
        <taxon>Gammaproteobacteria</taxon>
        <taxon>Candidatus Kentrum</taxon>
    </lineage>
</organism>
<protein>
    <submittedName>
        <fullName evidence="1">Uncharacterized protein</fullName>
    </submittedName>
</protein>